<evidence type="ECO:0000313" key="2">
    <source>
        <dbReference type="EMBL" id="KKN33724.1"/>
    </source>
</evidence>
<proteinExistence type="predicted"/>
<comment type="caution">
    <text evidence="2">The sequence shown here is derived from an EMBL/GenBank/DDBJ whole genome shotgun (WGS) entry which is preliminary data.</text>
</comment>
<accession>A0A0F9PU85</accession>
<sequence>DEHVPELESMIKAEAKRLQDEAK</sequence>
<feature type="region of interest" description="Disordered" evidence="1">
    <location>
        <begin position="1"/>
        <end position="23"/>
    </location>
</feature>
<gene>
    <name evidence="2" type="ORF">LCGC14_0800990</name>
</gene>
<evidence type="ECO:0000256" key="1">
    <source>
        <dbReference type="SAM" id="MobiDB-lite"/>
    </source>
</evidence>
<organism evidence="2">
    <name type="scientific">marine sediment metagenome</name>
    <dbReference type="NCBI Taxonomy" id="412755"/>
    <lineage>
        <taxon>unclassified sequences</taxon>
        <taxon>metagenomes</taxon>
        <taxon>ecological metagenomes</taxon>
    </lineage>
</organism>
<feature type="non-terminal residue" evidence="2">
    <location>
        <position position="1"/>
    </location>
</feature>
<dbReference type="AlphaFoldDB" id="A0A0F9PU85"/>
<protein>
    <submittedName>
        <fullName evidence="2">Uncharacterized protein</fullName>
    </submittedName>
</protein>
<reference evidence="2" key="1">
    <citation type="journal article" date="2015" name="Nature">
        <title>Complex archaea that bridge the gap between prokaryotes and eukaryotes.</title>
        <authorList>
            <person name="Spang A."/>
            <person name="Saw J.H."/>
            <person name="Jorgensen S.L."/>
            <person name="Zaremba-Niedzwiedzka K."/>
            <person name="Martijn J."/>
            <person name="Lind A.E."/>
            <person name="van Eijk R."/>
            <person name="Schleper C."/>
            <person name="Guy L."/>
            <person name="Ettema T.J."/>
        </authorList>
    </citation>
    <scope>NUCLEOTIDE SEQUENCE</scope>
</reference>
<dbReference type="EMBL" id="LAZR01002156">
    <property type="protein sequence ID" value="KKN33724.1"/>
    <property type="molecule type" value="Genomic_DNA"/>
</dbReference>
<name>A0A0F9PU85_9ZZZZ</name>